<evidence type="ECO:0000313" key="2">
    <source>
        <dbReference type="EMBL" id="OJJ78832.1"/>
    </source>
</evidence>
<dbReference type="OrthoDB" id="4630416at2759"/>
<protein>
    <submittedName>
        <fullName evidence="2">Uncharacterized protein</fullName>
    </submittedName>
</protein>
<dbReference type="AlphaFoldDB" id="A0A1L9V4S3"/>
<dbReference type="RefSeq" id="XP_022395530.1">
    <property type="nucleotide sequence ID" value="XM_022548520.1"/>
</dbReference>
<feature type="region of interest" description="Disordered" evidence="1">
    <location>
        <begin position="201"/>
        <end position="236"/>
    </location>
</feature>
<evidence type="ECO:0000313" key="3">
    <source>
        <dbReference type="Proteomes" id="UP000184300"/>
    </source>
</evidence>
<dbReference type="VEuPathDB" id="FungiDB:ASPGLDRAFT_62254"/>
<organism evidence="2 3">
    <name type="scientific">Aspergillus glaucus CBS 516.65</name>
    <dbReference type="NCBI Taxonomy" id="1160497"/>
    <lineage>
        <taxon>Eukaryota</taxon>
        <taxon>Fungi</taxon>
        <taxon>Dikarya</taxon>
        <taxon>Ascomycota</taxon>
        <taxon>Pezizomycotina</taxon>
        <taxon>Eurotiomycetes</taxon>
        <taxon>Eurotiomycetidae</taxon>
        <taxon>Eurotiales</taxon>
        <taxon>Aspergillaceae</taxon>
        <taxon>Aspergillus</taxon>
        <taxon>Aspergillus subgen. Aspergillus</taxon>
    </lineage>
</organism>
<keyword evidence="3" id="KW-1185">Reference proteome</keyword>
<name>A0A1L9V4S3_ASPGL</name>
<sequence length="236" mass="26556">MADIIPTPQLVQPGAYTYGDNGLALNGVPRASLDDLKSLVSLYPTSAQDRTTIKAWVMAQLELHVRKIPGLKIREPQGREPYRGVPTVVGWKESFERAIVDIFARILDPDQPFDVPTLEASFAIHRFLAKYFLDGLGGKPDTKKTPEPVALYSFLEEKREARAILASIPGLHVRHAGDRRSEYTFVGWDINKVSDEVREIEDEKAQEEAQEARQAALEREERRKSGDARSKLTMNT</sequence>
<reference evidence="3" key="1">
    <citation type="journal article" date="2017" name="Genome Biol.">
        <title>Comparative genomics reveals high biological diversity and specific adaptations in the industrially and medically important fungal genus Aspergillus.</title>
        <authorList>
            <person name="de Vries R.P."/>
            <person name="Riley R."/>
            <person name="Wiebenga A."/>
            <person name="Aguilar-Osorio G."/>
            <person name="Amillis S."/>
            <person name="Uchima C.A."/>
            <person name="Anderluh G."/>
            <person name="Asadollahi M."/>
            <person name="Askin M."/>
            <person name="Barry K."/>
            <person name="Battaglia E."/>
            <person name="Bayram O."/>
            <person name="Benocci T."/>
            <person name="Braus-Stromeyer S.A."/>
            <person name="Caldana C."/>
            <person name="Canovas D."/>
            <person name="Cerqueira G.C."/>
            <person name="Chen F."/>
            <person name="Chen W."/>
            <person name="Choi C."/>
            <person name="Clum A."/>
            <person name="Dos Santos R.A."/>
            <person name="Damasio A.R."/>
            <person name="Diallinas G."/>
            <person name="Emri T."/>
            <person name="Fekete E."/>
            <person name="Flipphi M."/>
            <person name="Freyberg S."/>
            <person name="Gallo A."/>
            <person name="Gournas C."/>
            <person name="Habgood R."/>
            <person name="Hainaut M."/>
            <person name="Harispe M.L."/>
            <person name="Henrissat B."/>
            <person name="Hilden K.S."/>
            <person name="Hope R."/>
            <person name="Hossain A."/>
            <person name="Karabika E."/>
            <person name="Karaffa L."/>
            <person name="Karanyi Z."/>
            <person name="Krasevec N."/>
            <person name="Kuo A."/>
            <person name="Kusch H."/>
            <person name="LaButti K."/>
            <person name="Lagendijk E.L."/>
            <person name="Lapidus A."/>
            <person name="Levasseur A."/>
            <person name="Lindquist E."/>
            <person name="Lipzen A."/>
            <person name="Logrieco A.F."/>
            <person name="MacCabe A."/>
            <person name="Maekelae M.R."/>
            <person name="Malavazi I."/>
            <person name="Melin P."/>
            <person name="Meyer V."/>
            <person name="Mielnichuk N."/>
            <person name="Miskei M."/>
            <person name="Molnar A.P."/>
            <person name="Mule G."/>
            <person name="Ngan C.Y."/>
            <person name="Orejas M."/>
            <person name="Orosz E."/>
            <person name="Ouedraogo J.P."/>
            <person name="Overkamp K.M."/>
            <person name="Park H.-S."/>
            <person name="Perrone G."/>
            <person name="Piumi F."/>
            <person name="Punt P.J."/>
            <person name="Ram A.F."/>
            <person name="Ramon A."/>
            <person name="Rauscher S."/>
            <person name="Record E."/>
            <person name="Riano-Pachon D.M."/>
            <person name="Robert V."/>
            <person name="Roehrig J."/>
            <person name="Ruller R."/>
            <person name="Salamov A."/>
            <person name="Salih N.S."/>
            <person name="Samson R.A."/>
            <person name="Sandor E."/>
            <person name="Sanguinetti M."/>
            <person name="Schuetze T."/>
            <person name="Sepcic K."/>
            <person name="Shelest E."/>
            <person name="Sherlock G."/>
            <person name="Sophianopoulou V."/>
            <person name="Squina F.M."/>
            <person name="Sun H."/>
            <person name="Susca A."/>
            <person name="Todd R.B."/>
            <person name="Tsang A."/>
            <person name="Unkles S.E."/>
            <person name="van de Wiele N."/>
            <person name="van Rossen-Uffink D."/>
            <person name="Oliveira J.V."/>
            <person name="Vesth T.C."/>
            <person name="Visser J."/>
            <person name="Yu J.-H."/>
            <person name="Zhou M."/>
            <person name="Andersen M.R."/>
            <person name="Archer D.B."/>
            <person name="Baker S.E."/>
            <person name="Benoit I."/>
            <person name="Brakhage A.A."/>
            <person name="Braus G.H."/>
            <person name="Fischer R."/>
            <person name="Frisvad J.C."/>
            <person name="Goldman G.H."/>
            <person name="Houbraken J."/>
            <person name="Oakley B."/>
            <person name="Pocsi I."/>
            <person name="Scazzocchio C."/>
            <person name="Seiboth B."/>
            <person name="vanKuyk P.A."/>
            <person name="Wortman J."/>
            <person name="Dyer P.S."/>
            <person name="Grigoriev I.V."/>
        </authorList>
    </citation>
    <scope>NUCLEOTIDE SEQUENCE [LARGE SCALE GENOMIC DNA]</scope>
    <source>
        <strain evidence="3">CBS 516.65</strain>
    </source>
</reference>
<gene>
    <name evidence="2" type="ORF">ASPGLDRAFT_62254</name>
</gene>
<evidence type="ECO:0000256" key="1">
    <source>
        <dbReference type="SAM" id="MobiDB-lite"/>
    </source>
</evidence>
<dbReference type="STRING" id="1160497.A0A1L9V4S3"/>
<dbReference type="GeneID" id="34464780"/>
<dbReference type="EMBL" id="KV878926">
    <property type="protein sequence ID" value="OJJ78832.1"/>
    <property type="molecule type" value="Genomic_DNA"/>
</dbReference>
<feature type="compositionally biased region" description="Basic and acidic residues" evidence="1">
    <location>
        <begin position="201"/>
        <end position="230"/>
    </location>
</feature>
<accession>A0A1L9V4S3</accession>
<proteinExistence type="predicted"/>
<dbReference type="Proteomes" id="UP000184300">
    <property type="component" value="Unassembled WGS sequence"/>
</dbReference>